<feature type="short sequence motif" description="'HIGH' region" evidence="8">
    <location>
        <begin position="37"/>
        <end position="46"/>
    </location>
</feature>
<evidence type="ECO:0000256" key="5">
    <source>
        <dbReference type="ARBA" id="ARBA00022917"/>
    </source>
</evidence>
<feature type="short sequence motif" description="'KMSKS' region" evidence="8">
    <location>
        <begin position="228"/>
        <end position="232"/>
    </location>
</feature>
<keyword evidence="5 8" id="KW-0648">Protein biosynthesis</keyword>
<evidence type="ECO:0000256" key="4">
    <source>
        <dbReference type="ARBA" id="ARBA00022884"/>
    </source>
</evidence>
<gene>
    <name evidence="8" type="primary">tyrS</name>
    <name evidence="10" type="ORF">HELGO_WM36342</name>
</gene>
<dbReference type="SUPFAM" id="SSF55174">
    <property type="entry name" value="Alpha-L RNA-binding motif"/>
    <property type="match status" value="1"/>
</dbReference>
<dbReference type="GO" id="GO:0004831">
    <property type="term" value="F:tyrosine-tRNA ligase activity"/>
    <property type="evidence" value="ECO:0007669"/>
    <property type="project" value="UniProtKB-UniRule"/>
</dbReference>
<dbReference type="Gene3D" id="3.40.50.620">
    <property type="entry name" value="HUPs"/>
    <property type="match status" value="1"/>
</dbReference>
<dbReference type="InterPro" id="IPR014729">
    <property type="entry name" value="Rossmann-like_a/b/a_fold"/>
</dbReference>
<accession>A0A6S6SYP0</accession>
<dbReference type="PANTHER" id="PTHR11766">
    <property type="entry name" value="TYROSYL-TRNA SYNTHETASE"/>
    <property type="match status" value="1"/>
</dbReference>
<keyword evidence="6 8" id="KW-0030">Aminoacyl-tRNA synthetase</keyword>
<feature type="domain" description="Tyrosine--tRNA ligase SYY-like C-terminal" evidence="9">
    <location>
        <begin position="356"/>
        <end position="423"/>
    </location>
</feature>
<dbReference type="GO" id="GO:0006437">
    <property type="term" value="P:tyrosyl-tRNA aminoacylation"/>
    <property type="evidence" value="ECO:0007669"/>
    <property type="project" value="UniProtKB-UniRule"/>
</dbReference>
<dbReference type="EMBL" id="CACVAQ010000157">
    <property type="protein sequence ID" value="CAA6809647.1"/>
    <property type="molecule type" value="Genomic_DNA"/>
</dbReference>
<reference evidence="10" key="1">
    <citation type="submission" date="2020-01" db="EMBL/GenBank/DDBJ databases">
        <authorList>
            <person name="Meier V. D."/>
            <person name="Meier V D."/>
        </authorList>
    </citation>
    <scope>NUCLEOTIDE SEQUENCE</scope>
    <source>
        <strain evidence="10">HLG_WM_MAG_10</strain>
    </source>
</reference>
<evidence type="ECO:0000313" key="10">
    <source>
        <dbReference type="EMBL" id="CAA6809647.1"/>
    </source>
</evidence>
<dbReference type="PANTHER" id="PTHR11766:SF0">
    <property type="entry name" value="TYROSINE--TRNA LIGASE, MITOCHONDRIAL"/>
    <property type="match status" value="1"/>
</dbReference>
<dbReference type="CDD" id="cd00805">
    <property type="entry name" value="TyrRS_core"/>
    <property type="match status" value="1"/>
</dbReference>
<name>A0A6S6SYP0_9BACT</name>
<dbReference type="InterPro" id="IPR002307">
    <property type="entry name" value="Tyr-tRNA-ligase"/>
</dbReference>
<evidence type="ECO:0000256" key="2">
    <source>
        <dbReference type="ARBA" id="ARBA00022741"/>
    </source>
</evidence>
<proteinExistence type="inferred from homology"/>
<feature type="binding site" evidence="8">
    <location>
        <position position="231"/>
    </location>
    <ligand>
        <name>ATP</name>
        <dbReference type="ChEBI" id="CHEBI:30616"/>
    </ligand>
</feature>
<dbReference type="GO" id="GO:0003723">
    <property type="term" value="F:RNA binding"/>
    <property type="evidence" value="ECO:0007669"/>
    <property type="project" value="UniProtKB-KW"/>
</dbReference>
<comment type="catalytic activity">
    <reaction evidence="7 8">
        <text>tRNA(Tyr) + L-tyrosine + ATP = L-tyrosyl-tRNA(Tyr) + AMP + diphosphate + H(+)</text>
        <dbReference type="Rhea" id="RHEA:10220"/>
        <dbReference type="Rhea" id="RHEA-COMP:9706"/>
        <dbReference type="Rhea" id="RHEA-COMP:9707"/>
        <dbReference type="ChEBI" id="CHEBI:15378"/>
        <dbReference type="ChEBI" id="CHEBI:30616"/>
        <dbReference type="ChEBI" id="CHEBI:33019"/>
        <dbReference type="ChEBI" id="CHEBI:58315"/>
        <dbReference type="ChEBI" id="CHEBI:78442"/>
        <dbReference type="ChEBI" id="CHEBI:78536"/>
        <dbReference type="ChEBI" id="CHEBI:456215"/>
        <dbReference type="EC" id="6.1.1.1"/>
    </reaction>
</comment>
<keyword evidence="3 8" id="KW-0067">ATP-binding</keyword>
<dbReference type="InterPro" id="IPR036986">
    <property type="entry name" value="S4_RNA-bd_sf"/>
</dbReference>
<dbReference type="InterPro" id="IPR054608">
    <property type="entry name" value="SYY-like_C"/>
</dbReference>
<evidence type="ECO:0000259" key="9">
    <source>
        <dbReference type="Pfam" id="PF22421"/>
    </source>
</evidence>
<comment type="function">
    <text evidence="8">Catalyzes the attachment of tyrosine to tRNA(Tyr) in a two-step reaction: tyrosine is first activated by ATP to form Tyr-AMP and then transferred to the acceptor end of tRNA(Tyr).</text>
</comment>
<feature type="binding site" evidence="8">
    <location>
        <position position="32"/>
    </location>
    <ligand>
        <name>L-tyrosine</name>
        <dbReference type="ChEBI" id="CHEBI:58315"/>
    </ligand>
</feature>
<comment type="subcellular location">
    <subcellularLocation>
        <location evidence="8">Cytoplasm</location>
    </subcellularLocation>
</comment>
<dbReference type="InterPro" id="IPR002305">
    <property type="entry name" value="aa-tRNA-synth_Ic"/>
</dbReference>
<evidence type="ECO:0000256" key="6">
    <source>
        <dbReference type="ARBA" id="ARBA00023146"/>
    </source>
</evidence>
<dbReference type="Pfam" id="PF22421">
    <property type="entry name" value="SYY_C-terminal"/>
    <property type="match status" value="1"/>
</dbReference>
<feature type="binding site" evidence="8">
    <location>
        <position position="173"/>
    </location>
    <ligand>
        <name>L-tyrosine</name>
        <dbReference type="ChEBI" id="CHEBI:58315"/>
    </ligand>
</feature>
<dbReference type="EC" id="6.1.1.1" evidence="8"/>
<keyword evidence="8" id="KW-0963">Cytoplasm</keyword>
<dbReference type="GO" id="GO:0005829">
    <property type="term" value="C:cytosol"/>
    <property type="evidence" value="ECO:0007669"/>
    <property type="project" value="TreeGrafter"/>
</dbReference>
<dbReference type="PROSITE" id="PS00178">
    <property type="entry name" value="AA_TRNA_LIGASE_I"/>
    <property type="match status" value="1"/>
</dbReference>
<organism evidence="10">
    <name type="scientific">uncultured Aureispira sp</name>
    <dbReference type="NCBI Taxonomy" id="1331704"/>
    <lineage>
        <taxon>Bacteria</taxon>
        <taxon>Pseudomonadati</taxon>
        <taxon>Bacteroidota</taxon>
        <taxon>Saprospiria</taxon>
        <taxon>Saprospirales</taxon>
        <taxon>Saprospiraceae</taxon>
        <taxon>Aureispira</taxon>
        <taxon>environmental samples</taxon>
    </lineage>
</organism>
<dbReference type="Gene3D" id="3.10.290.10">
    <property type="entry name" value="RNA-binding S4 domain"/>
    <property type="match status" value="1"/>
</dbReference>
<keyword evidence="4" id="KW-0694">RNA-binding</keyword>
<keyword evidence="1 8" id="KW-0436">Ligase</keyword>
<dbReference type="AlphaFoldDB" id="A0A6S6SYP0"/>
<dbReference type="GO" id="GO:0005524">
    <property type="term" value="F:ATP binding"/>
    <property type="evidence" value="ECO:0007669"/>
    <property type="project" value="UniProtKB-UniRule"/>
</dbReference>
<dbReference type="InterPro" id="IPR024088">
    <property type="entry name" value="Tyr-tRNA-ligase_bac-type"/>
</dbReference>
<dbReference type="Gene3D" id="1.10.240.10">
    <property type="entry name" value="Tyrosyl-Transfer RNA Synthetase"/>
    <property type="match status" value="1"/>
</dbReference>
<protein>
    <recommendedName>
        <fullName evidence="8">Tyrosine--tRNA ligase</fullName>
        <ecNumber evidence="8">6.1.1.1</ecNumber>
    </recommendedName>
    <alternativeName>
        <fullName evidence="8">Tyrosyl-tRNA synthetase</fullName>
        <shortName evidence="8">TyrRS</shortName>
    </alternativeName>
</protein>
<dbReference type="Pfam" id="PF00579">
    <property type="entry name" value="tRNA-synt_1b"/>
    <property type="match status" value="1"/>
</dbReference>
<evidence type="ECO:0000256" key="1">
    <source>
        <dbReference type="ARBA" id="ARBA00022598"/>
    </source>
</evidence>
<feature type="binding site" evidence="8">
    <location>
        <position position="169"/>
    </location>
    <ligand>
        <name>L-tyrosine</name>
        <dbReference type="ChEBI" id="CHEBI:58315"/>
    </ligand>
</feature>
<dbReference type="PRINTS" id="PR01040">
    <property type="entry name" value="TRNASYNTHTYR"/>
</dbReference>
<comment type="similarity">
    <text evidence="8">Belongs to the class-I aminoacyl-tRNA synthetase family. TyrS type 1 subfamily.</text>
</comment>
<evidence type="ECO:0000256" key="3">
    <source>
        <dbReference type="ARBA" id="ARBA00022840"/>
    </source>
</evidence>
<dbReference type="NCBIfam" id="TIGR00234">
    <property type="entry name" value="tyrS"/>
    <property type="match status" value="1"/>
</dbReference>
<sequence>MNFIEELTWRGLLKNTSEGLEDELQKGPIKGYIGYDPTAPSLTIGNLVTIMLLKHLQLHGHQPIVLMGGATGKIGDPSGKDAERQLLSYDIIDNNIARFKEQFKNLLDFEGPNAAIVLNNEDFYKGMDVFTFLRDIGKNITVNYMMAKDSVKNRINDREQGLSFTEFSYQLIQGYDFQYLYENYGCTLEMGGSDQWGNITTGTHFVGKAGGKGFGLTCPLLTKSDGSKFGKSEGGNVWLAADKTSPYQFYQFWLRKITNDDIPKMLKTFSLKSRAEIEALLDEHLETNPQFLLQELAEELTIRIHSKEACEGAKKASAIVFNKKLKPDFLQSLSPADFEMLQGELPTFFVDLFLLNSGIQVDDLLVNNDESLPSKGKIRTAIKSNALSINAVKLTSHLDLIKASDLIHGTALFVQNGKKNKFLGIPYATTTEDEIVLKAYYERYKENVEEEDVTIPKVIQEQSLMNTSTHLVEKGYLNEANKNITLTAKGLLFCAAKFDA</sequence>
<evidence type="ECO:0000256" key="8">
    <source>
        <dbReference type="HAMAP-Rule" id="MF_02006"/>
    </source>
</evidence>
<dbReference type="SUPFAM" id="SSF52374">
    <property type="entry name" value="Nucleotidylyl transferase"/>
    <property type="match status" value="1"/>
</dbReference>
<comment type="subunit">
    <text evidence="8">Homodimer.</text>
</comment>
<keyword evidence="2 8" id="KW-0547">Nucleotide-binding</keyword>
<dbReference type="InterPro" id="IPR024107">
    <property type="entry name" value="Tyr-tRNA-ligase_bac_1"/>
</dbReference>
<evidence type="ECO:0000256" key="7">
    <source>
        <dbReference type="ARBA" id="ARBA00048248"/>
    </source>
</evidence>
<dbReference type="InterPro" id="IPR001412">
    <property type="entry name" value="aa-tRNA-synth_I_CS"/>
</dbReference>
<dbReference type="HAMAP" id="MF_02006">
    <property type="entry name" value="Tyr_tRNA_synth_type1"/>
    <property type="match status" value="1"/>
</dbReference>